<gene>
    <name evidence="1" type="ORF">HJG59_009446</name>
</gene>
<evidence type="ECO:0000313" key="1">
    <source>
        <dbReference type="EMBL" id="KAF6416132.1"/>
    </source>
</evidence>
<sequence length="136" mass="15238">MREHRLAASCMPLTRDQAHNLGMCPDQESNRRPLGAWVDAQPPSHIGRAHRSILILLFEGRLSAWDHIMPELCQTFTWSLAGVRSVIGAPTSSVSLSTLTCFHVQSYFLVYLRLEVSTCSEKGQLQSSWKQEVQGS</sequence>
<comment type="caution">
    <text evidence="1">The sequence shown here is derived from an EMBL/GenBank/DDBJ whole genome shotgun (WGS) entry which is preliminary data.</text>
</comment>
<organism evidence="1 2">
    <name type="scientific">Molossus molossus</name>
    <name type="common">Pallas' mastiff bat</name>
    <name type="synonym">Vespertilio molossus</name>
    <dbReference type="NCBI Taxonomy" id="27622"/>
    <lineage>
        <taxon>Eukaryota</taxon>
        <taxon>Metazoa</taxon>
        <taxon>Chordata</taxon>
        <taxon>Craniata</taxon>
        <taxon>Vertebrata</taxon>
        <taxon>Euteleostomi</taxon>
        <taxon>Mammalia</taxon>
        <taxon>Eutheria</taxon>
        <taxon>Laurasiatheria</taxon>
        <taxon>Chiroptera</taxon>
        <taxon>Yangochiroptera</taxon>
        <taxon>Molossidae</taxon>
        <taxon>Molossus</taxon>
    </lineage>
</organism>
<dbReference type="Proteomes" id="UP000550707">
    <property type="component" value="Unassembled WGS sequence"/>
</dbReference>
<dbReference type="EMBL" id="JACASF010000019">
    <property type="protein sequence ID" value="KAF6416132.1"/>
    <property type="molecule type" value="Genomic_DNA"/>
</dbReference>
<proteinExistence type="predicted"/>
<evidence type="ECO:0000313" key="2">
    <source>
        <dbReference type="Proteomes" id="UP000550707"/>
    </source>
</evidence>
<protein>
    <submittedName>
        <fullName evidence="1">Uncharacterized protein</fullName>
    </submittedName>
</protein>
<keyword evidence="2" id="KW-1185">Reference proteome</keyword>
<dbReference type="InParanoid" id="A0A7J8CZF6"/>
<accession>A0A7J8CZF6</accession>
<reference evidence="1 2" key="1">
    <citation type="journal article" date="2020" name="Nature">
        <title>Six reference-quality genomes reveal evolution of bat adaptations.</title>
        <authorList>
            <person name="Jebb D."/>
            <person name="Huang Z."/>
            <person name="Pippel M."/>
            <person name="Hughes G.M."/>
            <person name="Lavrichenko K."/>
            <person name="Devanna P."/>
            <person name="Winkler S."/>
            <person name="Jermiin L.S."/>
            <person name="Skirmuntt E.C."/>
            <person name="Katzourakis A."/>
            <person name="Burkitt-Gray L."/>
            <person name="Ray D.A."/>
            <person name="Sullivan K.A.M."/>
            <person name="Roscito J.G."/>
            <person name="Kirilenko B.M."/>
            <person name="Davalos L.M."/>
            <person name="Corthals A.P."/>
            <person name="Power M.L."/>
            <person name="Jones G."/>
            <person name="Ransome R.D."/>
            <person name="Dechmann D.K.N."/>
            <person name="Locatelli A.G."/>
            <person name="Puechmaille S.J."/>
            <person name="Fedrigo O."/>
            <person name="Jarvis E.D."/>
            <person name="Hiller M."/>
            <person name="Vernes S.C."/>
            <person name="Myers E.W."/>
            <person name="Teeling E.C."/>
        </authorList>
    </citation>
    <scope>NUCLEOTIDE SEQUENCE [LARGE SCALE GENOMIC DNA]</scope>
    <source>
        <strain evidence="1">MMolMol1</strain>
        <tissue evidence="1">Muscle</tissue>
    </source>
</reference>
<name>A0A7J8CZF6_MOLMO</name>
<dbReference type="AlphaFoldDB" id="A0A7J8CZF6"/>